<evidence type="ECO:0000313" key="1">
    <source>
        <dbReference type="EMBL" id="AII87297.1"/>
    </source>
</evidence>
<organism evidence="1 2">
    <name type="scientific">Planktomarina temperata RCA23</name>
    <dbReference type="NCBI Taxonomy" id="666509"/>
    <lineage>
        <taxon>Bacteria</taxon>
        <taxon>Pseudomonadati</taxon>
        <taxon>Pseudomonadota</taxon>
        <taxon>Alphaproteobacteria</taxon>
        <taxon>Rhodobacterales</taxon>
        <taxon>Paracoccaceae</taxon>
        <taxon>Planktomarina</taxon>
    </lineage>
</organism>
<dbReference type="KEGG" id="ptp:RCA23_c17630"/>
<evidence type="ECO:0008006" key="3">
    <source>
        <dbReference type="Google" id="ProtNLM"/>
    </source>
</evidence>
<dbReference type="PANTHER" id="PTHR30528">
    <property type="entry name" value="CYTOPLASMIC PROTEIN"/>
    <property type="match status" value="1"/>
</dbReference>
<accession>A0AAN0VIS6</accession>
<dbReference type="AlphaFoldDB" id="A0AAN0VIS6"/>
<evidence type="ECO:0000313" key="2">
    <source>
        <dbReference type="Proteomes" id="UP000028680"/>
    </source>
</evidence>
<sequence length="397" mass="45810">MTSSDILPNAQVRQHFLDRHQLRKPPLGTRLDQTLRALNFVQVDSINTLARAHDLILWSRQQSYRPPALRKMVDHSREAFEAWTHDASILPISAFPHWRHKFIRDAEQVQKRWKAWHRGDFLAQTETVLEQIARHGPLGSGEVGANEQRGTGGWWDWHPSKTALEYLWRTGRITVSRREGFRKLYDLTENVIPQDIRNAHPSLNESRDWACRGALRALGFATAKEVSEFYDFVTVAEARAWITSGLKSGALRDIRTEAANGQLRDRVVFTQDWPSLQEPLATSNRLRILSPFDPALRNRARAEEFFGFSYRIEVFVPAAQRQYGYYVFPILEGSALISRIEIKANRKKNVIDIIGFWPEADVKFTPARMERLMAELKRICLLADCRDISGLEVLRSI</sequence>
<protein>
    <recommendedName>
        <fullName evidence="3">Winged helix-turn-helix domain-containing protein</fullName>
    </recommendedName>
</protein>
<reference evidence="1 2" key="1">
    <citation type="journal article" date="2014" name="ISME J.">
        <title>Adaptation of an abundant Roseobacter RCA organism to pelagic systems revealed by genomic and transcriptomic analyses.</title>
        <authorList>
            <person name="Voget S."/>
            <person name="Wemheuer B."/>
            <person name="Brinkhoff T."/>
            <person name="Vollmers J."/>
            <person name="Dietrich S."/>
            <person name="Giebel H.A."/>
            <person name="Beardsley C."/>
            <person name="Sardemann C."/>
            <person name="Bakenhus I."/>
            <person name="Billerbeck S."/>
            <person name="Daniel R."/>
            <person name="Simon M."/>
        </authorList>
    </citation>
    <scope>NUCLEOTIDE SEQUENCE [LARGE SCALE GENOMIC DNA]</scope>
    <source>
        <strain evidence="1 2">RCA23</strain>
    </source>
</reference>
<dbReference type="RefSeq" id="WP_044050032.1">
    <property type="nucleotide sequence ID" value="NZ_CP003984.1"/>
</dbReference>
<keyword evidence="2" id="KW-1185">Reference proteome</keyword>
<gene>
    <name evidence="1" type="ORF">RCA23_c17630</name>
</gene>
<name>A0AAN0VIS6_9RHOB</name>
<dbReference type="InterPro" id="IPR009351">
    <property type="entry name" value="AlkZ-like"/>
</dbReference>
<dbReference type="Pfam" id="PF06224">
    <property type="entry name" value="AlkZ-like"/>
    <property type="match status" value="1"/>
</dbReference>
<dbReference type="EMBL" id="CP003984">
    <property type="protein sequence ID" value="AII87297.1"/>
    <property type="molecule type" value="Genomic_DNA"/>
</dbReference>
<proteinExistence type="predicted"/>
<dbReference type="Proteomes" id="UP000028680">
    <property type="component" value="Chromosome"/>
</dbReference>
<dbReference type="PANTHER" id="PTHR30528:SF0">
    <property type="entry name" value="CYTOPLASMIC PROTEIN"/>
    <property type="match status" value="1"/>
</dbReference>